<evidence type="ECO:0000313" key="6">
    <source>
        <dbReference type="EMBL" id="QKF07509.1"/>
    </source>
</evidence>
<dbReference type="FunFam" id="3.40.50.10090:FF:000001">
    <property type="entry name" value="Bifunctional uroporphyrinogen-III C-methyltransferase/uroporphyrinogen-III synthase"/>
    <property type="match status" value="1"/>
</dbReference>
<dbReference type="PANTHER" id="PTHR45790">
    <property type="entry name" value="SIROHEME SYNTHASE-RELATED"/>
    <property type="match status" value="1"/>
</dbReference>
<dbReference type="GO" id="GO:0019354">
    <property type="term" value="P:siroheme biosynthetic process"/>
    <property type="evidence" value="ECO:0007669"/>
    <property type="project" value="InterPro"/>
</dbReference>
<dbReference type="FunFam" id="3.30.950.10:FF:000001">
    <property type="entry name" value="Siroheme synthase"/>
    <property type="match status" value="1"/>
</dbReference>
<dbReference type="GO" id="GO:0004852">
    <property type="term" value="F:uroporphyrinogen-III synthase activity"/>
    <property type="evidence" value="ECO:0007669"/>
    <property type="project" value="InterPro"/>
</dbReference>
<dbReference type="Proteomes" id="UP000503297">
    <property type="component" value="Chromosome"/>
</dbReference>
<dbReference type="RefSeq" id="WP_172164703.1">
    <property type="nucleotide sequence ID" value="NZ_CP053716.1"/>
</dbReference>
<dbReference type="SUPFAM" id="SSF69618">
    <property type="entry name" value="HemD-like"/>
    <property type="match status" value="1"/>
</dbReference>
<keyword evidence="2 6" id="KW-0489">Methyltransferase</keyword>
<dbReference type="SUPFAM" id="SSF53790">
    <property type="entry name" value="Tetrapyrrole methylase"/>
    <property type="match status" value="1"/>
</dbReference>
<dbReference type="InterPro" id="IPR014776">
    <property type="entry name" value="4pyrrole_Mease_sub2"/>
</dbReference>
<evidence type="ECO:0000313" key="7">
    <source>
        <dbReference type="Proteomes" id="UP000503297"/>
    </source>
</evidence>
<evidence type="ECO:0000256" key="2">
    <source>
        <dbReference type="ARBA" id="ARBA00022603"/>
    </source>
</evidence>
<dbReference type="InterPro" id="IPR035996">
    <property type="entry name" value="4pyrrol_Methylase_sf"/>
</dbReference>
<dbReference type="AlphaFoldDB" id="A0A6M8J7Z3"/>
<name>A0A6M8J7Z3_9ACTN</name>
<dbReference type="EC" id="2.1.1.107" evidence="1"/>
<dbReference type="KEGG" id="bwa:HLV38_04785"/>
<dbReference type="InterPro" id="IPR050161">
    <property type="entry name" value="Siro_Cobalamin_biosynth"/>
</dbReference>
<dbReference type="InterPro" id="IPR003043">
    <property type="entry name" value="Uropor_MeTrfase_CS"/>
</dbReference>
<dbReference type="CDD" id="cd06578">
    <property type="entry name" value="HemD"/>
    <property type="match status" value="1"/>
</dbReference>
<protein>
    <recommendedName>
        <fullName evidence="1">uroporphyrinogen-III C-methyltransferase</fullName>
        <ecNumber evidence="1">2.1.1.107</ecNumber>
    </recommendedName>
</protein>
<accession>A0A6M8J7Z3</accession>
<keyword evidence="3 6" id="KW-0808">Transferase</keyword>
<dbReference type="PROSITE" id="PS00839">
    <property type="entry name" value="SUMT_1"/>
    <property type="match status" value="1"/>
</dbReference>
<gene>
    <name evidence="6" type="primary">cobA</name>
    <name evidence="6" type="ORF">HLV38_04785</name>
</gene>
<keyword evidence="5" id="KW-0627">Porphyrin biosynthesis</keyword>
<dbReference type="InterPro" id="IPR006366">
    <property type="entry name" value="CobA/CysG_C"/>
</dbReference>
<dbReference type="InterPro" id="IPR014777">
    <property type="entry name" value="4pyrrole_Mease_sub1"/>
</dbReference>
<evidence type="ECO:0000256" key="4">
    <source>
        <dbReference type="ARBA" id="ARBA00022691"/>
    </source>
</evidence>
<dbReference type="CDD" id="cd11642">
    <property type="entry name" value="SUMT"/>
    <property type="match status" value="1"/>
</dbReference>
<dbReference type="Gene3D" id="3.40.1010.10">
    <property type="entry name" value="Cobalt-precorrin-4 Transmethylase, Domain 1"/>
    <property type="match status" value="1"/>
</dbReference>
<reference evidence="7" key="1">
    <citation type="submission" date="2020-05" db="EMBL/GenBank/DDBJ databases">
        <title>Novel species in genus Nocardioides.</title>
        <authorList>
            <person name="Zhang G."/>
        </authorList>
    </citation>
    <scope>NUCLEOTIDE SEQUENCE [LARGE SCALE GENOMIC DNA]</scope>
    <source>
        <strain evidence="7">zg-1050</strain>
    </source>
</reference>
<proteinExistence type="predicted"/>
<evidence type="ECO:0000256" key="3">
    <source>
        <dbReference type="ARBA" id="ARBA00022679"/>
    </source>
</evidence>
<keyword evidence="4" id="KW-0949">S-adenosyl-L-methionine</keyword>
<dbReference type="PANTHER" id="PTHR45790:SF3">
    <property type="entry name" value="S-ADENOSYL-L-METHIONINE-DEPENDENT UROPORPHYRINOGEN III METHYLTRANSFERASE, CHLOROPLASTIC"/>
    <property type="match status" value="1"/>
</dbReference>
<dbReference type="NCBIfam" id="NF004790">
    <property type="entry name" value="PRK06136.1"/>
    <property type="match status" value="1"/>
</dbReference>
<dbReference type="InterPro" id="IPR036108">
    <property type="entry name" value="4pyrrol_syn_uPrphyn_synt_sf"/>
</dbReference>
<dbReference type="InterPro" id="IPR003754">
    <property type="entry name" value="4pyrrol_synth_uPrphyn_synth"/>
</dbReference>
<sequence>MTSLDRCDCQPEACAGAGPGAIASLEPCRTLVALVGAGPGDGGLITVRGRELLSRADCVVYDYLSNDSLVKLAPAHAEVVYVGKKGFEPHIGQEGINRILIEKARELDAAHERAADVPHRAEQGWATPLIVRLKGGDPFVFGRGGEEALALREAGIPFEVVPGVTSGVAAPAYAGIPVTHRGVSSSVTFVTGHEDPEKNVSAIDWQALAALASKGSTVCFYMGMRNLGSIAERLRAHGCAADLPVALVSWGTTVRQRSLSSTLDAVCADAAQARMEAPVMIVVGRAVSLRDRLAWFEQRPLFGKRVLVTRTRSQAGALSRLLEQEGAQAVELPVIEVAEPQSPEALMDAACAVGSYQWVAFTSVNGVERFFDALSQRAHGPRDARALGNARVAAIGPATAQALRVRGVVPDALPDEYRAEAVHDALREAGLVSGDRVLIPRAREARETLPEALRALGCTVDVVEAYRTVMPSQTQADELVEQLRAGLIDAVTFTSSSTVRNFLQLLGNRNRSLLEGVGLFSIGPITSDTMRAEGLAVTAQADEYTIPGLVACMVAHGSGRGAGS</sequence>
<keyword evidence="7" id="KW-1185">Reference proteome</keyword>
<dbReference type="GO" id="GO:0032259">
    <property type="term" value="P:methylation"/>
    <property type="evidence" value="ECO:0007669"/>
    <property type="project" value="UniProtKB-KW"/>
</dbReference>
<dbReference type="Gene3D" id="3.30.950.10">
    <property type="entry name" value="Methyltransferase, Cobalt-precorrin-4 Transmethylase, Domain 2"/>
    <property type="match status" value="1"/>
</dbReference>
<evidence type="ECO:0000256" key="1">
    <source>
        <dbReference type="ARBA" id="ARBA00012162"/>
    </source>
</evidence>
<organism evidence="6 7">
    <name type="scientific">Berryella wangjianweii</name>
    <dbReference type="NCBI Taxonomy" id="2734634"/>
    <lineage>
        <taxon>Bacteria</taxon>
        <taxon>Bacillati</taxon>
        <taxon>Actinomycetota</taxon>
        <taxon>Coriobacteriia</taxon>
        <taxon>Eggerthellales</taxon>
        <taxon>Eggerthellaceae</taxon>
        <taxon>Berryella</taxon>
    </lineage>
</organism>
<dbReference type="EMBL" id="CP053716">
    <property type="protein sequence ID" value="QKF07509.1"/>
    <property type="molecule type" value="Genomic_DNA"/>
</dbReference>
<dbReference type="NCBIfam" id="TIGR01469">
    <property type="entry name" value="cobA_cysG_Cterm"/>
    <property type="match status" value="1"/>
</dbReference>
<dbReference type="InterPro" id="IPR000878">
    <property type="entry name" value="4pyrrol_Mease"/>
</dbReference>
<dbReference type="Gene3D" id="3.40.50.10090">
    <property type="match status" value="2"/>
</dbReference>
<dbReference type="GO" id="GO:0004851">
    <property type="term" value="F:uroporphyrin-III C-methyltransferase activity"/>
    <property type="evidence" value="ECO:0007669"/>
    <property type="project" value="UniProtKB-EC"/>
</dbReference>
<dbReference type="Pfam" id="PF02602">
    <property type="entry name" value="HEM4"/>
    <property type="match status" value="1"/>
</dbReference>
<evidence type="ECO:0000256" key="5">
    <source>
        <dbReference type="ARBA" id="ARBA00023244"/>
    </source>
</evidence>
<dbReference type="Pfam" id="PF00590">
    <property type="entry name" value="TP_methylase"/>
    <property type="match status" value="1"/>
</dbReference>